<feature type="domain" description="NIF system FeS cluster assembly NifU N-terminal" evidence="1">
    <location>
        <begin position="8"/>
        <end position="130"/>
    </location>
</feature>
<dbReference type="CDD" id="cd06664">
    <property type="entry name" value="IscU_like"/>
    <property type="match status" value="1"/>
</dbReference>
<dbReference type="Proteomes" id="UP000235598">
    <property type="component" value="Unassembled WGS sequence"/>
</dbReference>
<dbReference type="AlphaFoldDB" id="A0A2N6VRF5"/>
<dbReference type="GO" id="GO:0016226">
    <property type="term" value="P:iron-sulfur cluster assembly"/>
    <property type="evidence" value="ECO:0007669"/>
    <property type="project" value="InterPro"/>
</dbReference>
<accession>A0A2N6VRF5</accession>
<dbReference type="SUPFAM" id="SSF82649">
    <property type="entry name" value="SufE/NifU"/>
    <property type="match status" value="1"/>
</dbReference>
<evidence type="ECO:0000313" key="2">
    <source>
        <dbReference type="EMBL" id="PMD06714.1"/>
    </source>
</evidence>
<dbReference type="Pfam" id="PF01592">
    <property type="entry name" value="NifU_N"/>
    <property type="match status" value="1"/>
</dbReference>
<dbReference type="InterPro" id="IPR002871">
    <property type="entry name" value="NIF_FeS_clus_asmbl_NifU_N"/>
</dbReference>
<protein>
    <submittedName>
        <fullName evidence="2">SUF system NifU family Fe-S cluster assembly protein</fullName>
    </submittedName>
</protein>
<proteinExistence type="predicted"/>
<evidence type="ECO:0000259" key="1">
    <source>
        <dbReference type="Pfam" id="PF01592"/>
    </source>
</evidence>
<dbReference type="GO" id="GO:0005506">
    <property type="term" value="F:iron ion binding"/>
    <property type="evidence" value="ECO:0007669"/>
    <property type="project" value="InterPro"/>
</dbReference>
<evidence type="ECO:0000313" key="3">
    <source>
        <dbReference type="Proteomes" id="UP000235598"/>
    </source>
</evidence>
<organism evidence="2 3">
    <name type="scientific">Brevibacterium paucivorans</name>
    <dbReference type="NCBI Taxonomy" id="170994"/>
    <lineage>
        <taxon>Bacteria</taxon>
        <taxon>Bacillati</taxon>
        <taxon>Actinomycetota</taxon>
        <taxon>Actinomycetes</taxon>
        <taxon>Micrococcales</taxon>
        <taxon>Brevibacteriaceae</taxon>
        <taxon>Brevibacterium</taxon>
    </lineage>
</organism>
<dbReference type="EMBL" id="PNHK01000001">
    <property type="protein sequence ID" value="PMD06714.1"/>
    <property type="molecule type" value="Genomic_DNA"/>
</dbReference>
<name>A0A2N6VRF5_9MICO</name>
<gene>
    <name evidence="2" type="ORF">CJ199_03145</name>
</gene>
<dbReference type="Gene3D" id="3.90.1010.10">
    <property type="match status" value="1"/>
</dbReference>
<sequence>MMNLDQLYQQVILDHSKERHGNVPFDEREALGKSHQVNPMCGDEITAEVVAGDDGALEVRWEGDGCSISMASASVACEIYDDEGREAFDRAEAEFHELMHSRGAVEADEDVLFDAAAFAGVSKFPARIKCALLAWIAIKDALSQAESSKEGGQHD</sequence>
<dbReference type="GO" id="GO:0051536">
    <property type="term" value="F:iron-sulfur cluster binding"/>
    <property type="evidence" value="ECO:0007669"/>
    <property type="project" value="InterPro"/>
</dbReference>
<dbReference type="NCBIfam" id="TIGR01994">
    <property type="entry name" value="SUF_scaf_2"/>
    <property type="match status" value="1"/>
</dbReference>
<comment type="caution">
    <text evidence="2">The sequence shown here is derived from an EMBL/GenBank/DDBJ whole genome shotgun (WGS) entry which is preliminary data.</text>
</comment>
<dbReference type="OrthoDB" id="9804157at2"/>
<reference evidence="2 3" key="1">
    <citation type="submission" date="2017-09" db="EMBL/GenBank/DDBJ databases">
        <title>Bacterial strain isolated from the female urinary microbiota.</title>
        <authorList>
            <person name="Thomas-White K."/>
            <person name="Kumar N."/>
            <person name="Forster S."/>
            <person name="Putonti C."/>
            <person name="Lawley T."/>
            <person name="Wolfe A.J."/>
        </authorList>
    </citation>
    <scope>NUCLEOTIDE SEQUENCE [LARGE SCALE GENOMIC DNA]</scope>
    <source>
        <strain evidence="2 3">UMB1301</strain>
    </source>
</reference>